<name>A0A4Y8L047_9BACT</name>
<dbReference type="AlphaFoldDB" id="A0A4Y8L047"/>
<reference evidence="1 2" key="1">
    <citation type="submission" date="2019-03" db="EMBL/GenBank/DDBJ databases">
        <title>San Antonio Military Medical Center submission to MRSN (WRAIR), pending publication.</title>
        <authorList>
            <person name="Blyth D.M."/>
            <person name="Mccarthy S.L."/>
            <person name="Schall S.E."/>
            <person name="Stam J.A."/>
            <person name="Ong A.C."/>
            <person name="Mcgann P.T."/>
        </authorList>
    </citation>
    <scope>NUCLEOTIDE SEQUENCE [LARGE SCALE GENOMIC DNA]</scope>
    <source>
        <strain evidence="1 2">MRSN571793</strain>
    </source>
</reference>
<dbReference type="Proteomes" id="UP000297861">
    <property type="component" value="Unassembled WGS sequence"/>
</dbReference>
<dbReference type="EMBL" id="SOML01000007">
    <property type="protein sequence ID" value="TFD95631.1"/>
    <property type="molecule type" value="Genomic_DNA"/>
</dbReference>
<sequence length="573" mass="63749">MNRVIVFLCSFLILCSCSQDDMLQVENENIDLRANGLVSELTIPKGEWESWTEIKLSNLNKLVYVPWNEAYATSNIPDNIRKDILAEDGWILLRNTIKEDKPNMNYLIFYNQFTGVLKGFYYLENPTNGNNGYWRISFDGGSQKLLYNQDGFFTYPLDVSGKNIPGVNIMNVTRNPTKGFTVGWNCFQVELAYDPGQPNLTLNIDAYQQNIGSLSITGTYKSQSSGSIISSTNPTQEGNPFAKSIITAVADSAKAWILSNISVNGSKRPIMNVAANTIAAIQSGNMKAFLDLGSNVIFGSFLGGVGNTATNYSLQFKTSGEVALTGTTQNPQTTAIPPIQINISSSEKLGLWNLQQAPAIEISQFGMVNYISTADGWYAYITVNKNTKYNSVLPVINETISPYMSYNFSVYPTTGHFDGESYNLTSKTRANLSVLRGQGVSIASANFAYFDKELFNDGKVKVLTKSTMGNPSIGGKYNYTFGNKTDIPKWINNKTGQPAVYLLGDYDNKKLNMTTEDLKIDLTYSFTVNGKVKQFRSIRTYDPNYQFFSEGNTRPYGWTVSMINDWNSKNGKY</sequence>
<accession>A0A4Y8L047</accession>
<comment type="caution">
    <text evidence="1">The sequence shown here is derived from an EMBL/GenBank/DDBJ whole genome shotgun (WGS) entry which is preliminary data.</text>
</comment>
<gene>
    <name evidence="1" type="ORF">E2605_12410</name>
</gene>
<evidence type="ECO:0000313" key="2">
    <source>
        <dbReference type="Proteomes" id="UP000297861"/>
    </source>
</evidence>
<proteinExistence type="predicted"/>
<keyword evidence="2" id="KW-1185">Reference proteome</keyword>
<dbReference type="PROSITE" id="PS51257">
    <property type="entry name" value="PROKAR_LIPOPROTEIN"/>
    <property type="match status" value="1"/>
</dbReference>
<protein>
    <submittedName>
        <fullName evidence="1">Uncharacterized protein</fullName>
    </submittedName>
</protein>
<evidence type="ECO:0000313" key="1">
    <source>
        <dbReference type="EMBL" id="TFD95631.1"/>
    </source>
</evidence>
<organism evidence="1 2">
    <name type="scientific">Dysgonomonas capnocytophagoides</name>
    <dbReference type="NCBI Taxonomy" id="45254"/>
    <lineage>
        <taxon>Bacteria</taxon>
        <taxon>Pseudomonadati</taxon>
        <taxon>Bacteroidota</taxon>
        <taxon>Bacteroidia</taxon>
        <taxon>Bacteroidales</taxon>
        <taxon>Dysgonomonadaceae</taxon>
        <taxon>Dysgonomonas</taxon>
    </lineage>
</organism>
<dbReference type="RefSeq" id="WP_134436650.1">
    <property type="nucleotide sequence ID" value="NZ_JAWZLG010000074.1"/>
</dbReference>
<dbReference type="OrthoDB" id="998121at2"/>